<evidence type="ECO:0000259" key="1">
    <source>
        <dbReference type="Pfam" id="PF13640"/>
    </source>
</evidence>
<protein>
    <submittedName>
        <fullName evidence="2">2OG-Fe(II) oxygenase</fullName>
    </submittedName>
</protein>
<dbReference type="Proteomes" id="UP000311008">
    <property type="component" value="Chromosome"/>
</dbReference>
<evidence type="ECO:0000313" key="3">
    <source>
        <dbReference type="Proteomes" id="UP000311008"/>
    </source>
</evidence>
<feature type="domain" description="Prolyl 4-hydroxylase alpha subunit Fe(2+) 2OG dioxygenase" evidence="1">
    <location>
        <begin position="130"/>
        <end position="228"/>
    </location>
</feature>
<dbReference type="KEGG" id="mmec:FIU01_08285"/>
<proteinExistence type="predicted"/>
<gene>
    <name evidence="2" type="ORF">FIU01_08285</name>
</gene>
<organism evidence="2 3">
    <name type="scientific">Methylophilus medardicus</name>
    <dbReference type="NCBI Taxonomy" id="2588534"/>
    <lineage>
        <taxon>Bacteria</taxon>
        <taxon>Pseudomonadati</taxon>
        <taxon>Pseudomonadota</taxon>
        <taxon>Betaproteobacteria</taxon>
        <taxon>Nitrosomonadales</taxon>
        <taxon>Methylophilaceae</taxon>
        <taxon>Methylophilus</taxon>
    </lineage>
</organism>
<evidence type="ECO:0000313" key="2">
    <source>
        <dbReference type="EMBL" id="QDC44526.1"/>
    </source>
</evidence>
<keyword evidence="3" id="KW-1185">Reference proteome</keyword>
<dbReference type="RefSeq" id="WP_140003857.1">
    <property type="nucleotide sequence ID" value="NZ_CP040946.1"/>
</dbReference>
<dbReference type="OrthoDB" id="9783171at2"/>
<dbReference type="InterPro" id="IPR044862">
    <property type="entry name" value="Pro_4_hyd_alph_FE2OG_OXY"/>
</dbReference>
<dbReference type="EMBL" id="CP040946">
    <property type="protein sequence ID" value="QDC44526.1"/>
    <property type="molecule type" value="Genomic_DNA"/>
</dbReference>
<dbReference type="AlphaFoldDB" id="A0A5B8CTY6"/>
<reference evidence="3" key="1">
    <citation type="journal article" date="2019" name="ISME J.">
        <title>Evolution in action: habitat transition from sediment to the pelagial leads to genome streamlining in Methylophilaceae.</title>
        <authorList>
            <person name="Salcher M."/>
            <person name="Schaefle D."/>
            <person name="Kaspar M."/>
            <person name="Neuenschwander S.M."/>
            <person name="Ghai R."/>
        </authorList>
    </citation>
    <scope>NUCLEOTIDE SEQUENCE [LARGE SCALE GENOMIC DNA]</scope>
    <source>
        <strain evidence="3">MMS-M-51</strain>
    </source>
</reference>
<accession>A0A5B8CTY6</accession>
<name>A0A5B8CTY6_9PROT</name>
<dbReference type="Pfam" id="PF13640">
    <property type="entry name" value="2OG-FeII_Oxy_3"/>
    <property type="match status" value="1"/>
</dbReference>
<dbReference type="Gene3D" id="2.60.120.620">
    <property type="entry name" value="q2cbj1_9rhob like domain"/>
    <property type="match status" value="1"/>
</dbReference>
<sequence length="291" mass="32876">MTMSDGVLPISIENGFSLDAQQAKDIGSLLSADYAEAQPFPHIVIDDIFPSAFTQLLLDHFPQDPKVHDKVYEKGYGGTHKRQISPYDCDETLRAAFALFNSAPMLQFIEALTGMKGLLPDPYFAGGGLHETSAGGLLGIHADFQVNEALQLYRRVNMLVYLNQDWQAEYGGHLELWDRNMQARQQSVAPLFNRCVIFNTDADSFHGHPDPLTTPDGMTRRSIALYYYQALPIPNAQGDSRHTLYVARPQDDAATQAEVKKMMKKRDKRAKKLFSAQTSGWQRLKHWWKSR</sequence>